<proteinExistence type="predicted"/>
<dbReference type="EMBL" id="JAYMYS010000003">
    <property type="protein sequence ID" value="KAK7400312.1"/>
    <property type="molecule type" value="Genomic_DNA"/>
</dbReference>
<name>A0AAN9XP13_PSOTE</name>
<sequence>MKSTSLIIHECCYWELEGEMMGEKEKEKEKEKGERWSGAMTNLTEMASNLESLQKLLHTKAVFVDDETFSKASLAADQARTIKLLHQRVHTLEREVDAAITAAARARSEKRQAEAAQKAAESRSHQLTAELENTTKVFQLHMEELRAKQEEIAKRDEDIKLLEAIIRTLGGKESLSTSQ</sequence>
<protein>
    <submittedName>
        <fullName evidence="2">Uncharacterized protein</fullName>
    </submittedName>
</protein>
<evidence type="ECO:0000313" key="3">
    <source>
        <dbReference type="Proteomes" id="UP001386955"/>
    </source>
</evidence>
<dbReference type="Proteomes" id="UP001386955">
    <property type="component" value="Unassembled WGS sequence"/>
</dbReference>
<organism evidence="2 3">
    <name type="scientific">Psophocarpus tetragonolobus</name>
    <name type="common">Winged bean</name>
    <name type="synonym">Dolichos tetragonolobus</name>
    <dbReference type="NCBI Taxonomy" id="3891"/>
    <lineage>
        <taxon>Eukaryota</taxon>
        <taxon>Viridiplantae</taxon>
        <taxon>Streptophyta</taxon>
        <taxon>Embryophyta</taxon>
        <taxon>Tracheophyta</taxon>
        <taxon>Spermatophyta</taxon>
        <taxon>Magnoliopsida</taxon>
        <taxon>eudicotyledons</taxon>
        <taxon>Gunneridae</taxon>
        <taxon>Pentapetalae</taxon>
        <taxon>rosids</taxon>
        <taxon>fabids</taxon>
        <taxon>Fabales</taxon>
        <taxon>Fabaceae</taxon>
        <taxon>Papilionoideae</taxon>
        <taxon>50 kb inversion clade</taxon>
        <taxon>NPAAA clade</taxon>
        <taxon>indigoferoid/millettioid clade</taxon>
        <taxon>Phaseoleae</taxon>
        <taxon>Psophocarpus</taxon>
    </lineage>
</organism>
<dbReference type="AlphaFoldDB" id="A0AAN9XP13"/>
<keyword evidence="3" id="KW-1185">Reference proteome</keyword>
<dbReference type="PANTHER" id="PTHR36080">
    <property type="entry name" value="DBJ|BAA96220.1"/>
    <property type="match status" value="1"/>
</dbReference>
<gene>
    <name evidence="2" type="ORF">VNO78_11518</name>
</gene>
<evidence type="ECO:0000256" key="1">
    <source>
        <dbReference type="SAM" id="MobiDB-lite"/>
    </source>
</evidence>
<accession>A0AAN9XP13</accession>
<reference evidence="2 3" key="1">
    <citation type="submission" date="2024-01" db="EMBL/GenBank/DDBJ databases">
        <title>The genomes of 5 underutilized Papilionoideae crops provide insights into root nodulation and disease resistanc.</title>
        <authorList>
            <person name="Jiang F."/>
        </authorList>
    </citation>
    <scope>NUCLEOTIDE SEQUENCE [LARGE SCALE GENOMIC DNA]</scope>
    <source>
        <strain evidence="2">DUOXIRENSHENG_FW03</strain>
        <tissue evidence="2">Leaves</tissue>
    </source>
</reference>
<comment type="caution">
    <text evidence="2">The sequence shown here is derived from an EMBL/GenBank/DDBJ whole genome shotgun (WGS) entry which is preliminary data.</text>
</comment>
<evidence type="ECO:0000313" key="2">
    <source>
        <dbReference type="EMBL" id="KAK7400312.1"/>
    </source>
</evidence>
<dbReference type="PANTHER" id="PTHR36080:SF1">
    <property type="entry name" value="DBJ|BAA96220.1"/>
    <property type="match status" value="1"/>
</dbReference>
<feature type="region of interest" description="Disordered" evidence="1">
    <location>
        <begin position="109"/>
        <end position="128"/>
    </location>
</feature>